<dbReference type="RefSeq" id="WP_122197693.1">
    <property type="nucleotide sequence ID" value="NZ_JBHSKC010000005.1"/>
</dbReference>
<feature type="domain" description="Beta-lactamase-related" evidence="1">
    <location>
        <begin position="30"/>
        <end position="348"/>
    </location>
</feature>
<dbReference type="InterPro" id="IPR012338">
    <property type="entry name" value="Beta-lactam/transpept-like"/>
</dbReference>
<dbReference type="Proteomes" id="UP000282674">
    <property type="component" value="Unassembled WGS sequence"/>
</dbReference>
<accession>A0A3M2LRN6</accession>
<dbReference type="Gene3D" id="3.40.710.10">
    <property type="entry name" value="DD-peptidase/beta-lactamase superfamily"/>
    <property type="match status" value="1"/>
</dbReference>
<dbReference type="GO" id="GO:0016787">
    <property type="term" value="F:hydrolase activity"/>
    <property type="evidence" value="ECO:0007669"/>
    <property type="project" value="UniProtKB-KW"/>
</dbReference>
<dbReference type="SUPFAM" id="SSF56601">
    <property type="entry name" value="beta-lactamase/transpeptidase-like"/>
    <property type="match status" value="1"/>
</dbReference>
<dbReference type="InterPro" id="IPR001466">
    <property type="entry name" value="Beta-lactam-related"/>
</dbReference>
<comment type="caution">
    <text evidence="2">The sequence shown here is derived from an EMBL/GenBank/DDBJ whole genome shotgun (WGS) entry which is preliminary data.</text>
</comment>
<reference evidence="2 3" key="1">
    <citation type="submission" date="2018-10" db="EMBL/GenBank/DDBJ databases">
        <title>Isolation from soil.</title>
        <authorList>
            <person name="Hu J."/>
        </authorList>
    </citation>
    <scope>NUCLEOTIDE SEQUENCE [LARGE SCALE GENOMIC DNA]</scope>
    <source>
        <strain evidence="2 3">NEAU-Ht49</strain>
    </source>
</reference>
<keyword evidence="2" id="KW-0378">Hydrolase</keyword>
<dbReference type="EMBL" id="RFFG01000065">
    <property type="protein sequence ID" value="RMI39560.1"/>
    <property type="molecule type" value="Genomic_DNA"/>
</dbReference>
<organism evidence="2 3">
    <name type="scientific">Actinomadura harenae</name>
    <dbReference type="NCBI Taxonomy" id="2483351"/>
    <lineage>
        <taxon>Bacteria</taxon>
        <taxon>Bacillati</taxon>
        <taxon>Actinomycetota</taxon>
        <taxon>Actinomycetes</taxon>
        <taxon>Streptosporangiales</taxon>
        <taxon>Thermomonosporaceae</taxon>
        <taxon>Actinomadura</taxon>
    </lineage>
</organism>
<evidence type="ECO:0000313" key="3">
    <source>
        <dbReference type="Proteomes" id="UP000282674"/>
    </source>
</evidence>
<dbReference type="OrthoDB" id="9809635at2"/>
<dbReference type="Pfam" id="PF00144">
    <property type="entry name" value="Beta-lactamase"/>
    <property type="match status" value="1"/>
</dbReference>
<sequence>MRDVHGLAADGFDGVRAAFAAAVNGPDGDPDAQLAVFQDGRKVVDLWAAPDGENAVTALYSTAKGAAHLVVAMLVQDGTLKLDQPVSEIWPEFSGFGKERLTLRGLLAHRSGLIGVDGGFTDEELADDRRLAARLAGQRPFWEPGTAYGYHAFVIAALTGEVVVRATGRTIREHYEERIRGPRGLDFFFGLPESEESRYIPVLPPAKPIGRVPADTLTGVAFNAAAPQVDDHGEFLVRFANSRYTRALGPGSAGGVGSARGVAAMYAAAIGDGTTPGLLTADTIVEFTRPQDPGTDLVTGETNHFALGFEVQSHRYPELGAASFGHSGATGTQSFADPASGIAFSYVRRRFAVGGGGGARENAGLVTAVMDAAR</sequence>
<evidence type="ECO:0000259" key="1">
    <source>
        <dbReference type="Pfam" id="PF00144"/>
    </source>
</evidence>
<dbReference type="PANTHER" id="PTHR43319">
    <property type="entry name" value="BETA-LACTAMASE-RELATED"/>
    <property type="match status" value="1"/>
</dbReference>
<dbReference type="InterPro" id="IPR052907">
    <property type="entry name" value="Beta-lactamase/esterase"/>
</dbReference>
<gene>
    <name evidence="2" type="ORF">EBO15_29310</name>
</gene>
<evidence type="ECO:0000313" key="2">
    <source>
        <dbReference type="EMBL" id="RMI39560.1"/>
    </source>
</evidence>
<name>A0A3M2LRN6_9ACTN</name>
<keyword evidence="3" id="KW-1185">Reference proteome</keyword>
<dbReference type="PANTHER" id="PTHR43319:SF3">
    <property type="entry name" value="BETA-LACTAMASE-RELATED DOMAIN-CONTAINING PROTEIN"/>
    <property type="match status" value="1"/>
</dbReference>
<protein>
    <submittedName>
        <fullName evidence="2">Class A beta-lactamase-related serine hydrolase</fullName>
    </submittedName>
</protein>
<proteinExistence type="predicted"/>
<dbReference type="AlphaFoldDB" id="A0A3M2LRN6"/>